<evidence type="ECO:0000256" key="3">
    <source>
        <dbReference type="ARBA" id="ARBA00022723"/>
    </source>
</evidence>
<dbReference type="SMART" id="SM00729">
    <property type="entry name" value="Elp3"/>
    <property type="match status" value="1"/>
</dbReference>
<dbReference type="NCBIfam" id="TIGR04107">
    <property type="entry name" value="rSAM_HutW"/>
    <property type="match status" value="1"/>
</dbReference>
<keyword evidence="8" id="KW-1185">Reference proteome</keyword>
<dbReference type="InterPro" id="IPR007197">
    <property type="entry name" value="rSAM"/>
</dbReference>
<keyword evidence="7" id="KW-0808">Transferase</keyword>
<evidence type="ECO:0000259" key="6">
    <source>
        <dbReference type="PROSITE" id="PS51918"/>
    </source>
</evidence>
<dbReference type="Gene3D" id="3.20.20.70">
    <property type="entry name" value="Aldolase class I"/>
    <property type="match status" value="1"/>
</dbReference>
<dbReference type="SFLD" id="SFLDF00311">
    <property type="entry name" value="heme_degradation_proteins_(Hut"/>
    <property type="match status" value="1"/>
</dbReference>
<keyword evidence="5" id="KW-0411">Iron-sulfur</keyword>
<dbReference type="SFLD" id="SFLDS00029">
    <property type="entry name" value="Radical_SAM"/>
    <property type="match status" value="1"/>
</dbReference>
<evidence type="ECO:0000256" key="2">
    <source>
        <dbReference type="ARBA" id="ARBA00022691"/>
    </source>
</evidence>
<comment type="caution">
    <text evidence="7">The sequence shown here is derived from an EMBL/GenBank/DDBJ whole genome shotgun (WGS) entry which is preliminary data.</text>
</comment>
<dbReference type="InterPro" id="IPR058240">
    <property type="entry name" value="rSAM_sf"/>
</dbReference>
<reference evidence="8" key="1">
    <citation type="journal article" date="2019" name="Int. J. Syst. Evol. Microbiol.">
        <title>The Global Catalogue of Microorganisms (GCM) 10K type strain sequencing project: providing services to taxonomists for standard genome sequencing and annotation.</title>
        <authorList>
            <consortium name="The Broad Institute Genomics Platform"/>
            <consortium name="The Broad Institute Genome Sequencing Center for Infectious Disease"/>
            <person name="Wu L."/>
            <person name="Ma J."/>
        </authorList>
    </citation>
    <scope>NUCLEOTIDE SEQUENCE [LARGE SCALE GENOMIC DNA]</scope>
    <source>
        <strain evidence="8">JCM 17805</strain>
    </source>
</reference>
<organism evidence="7 8">
    <name type="scientific">Kistimonas scapharcae</name>
    <dbReference type="NCBI Taxonomy" id="1036133"/>
    <lineage>
        <taxon>Bacteria</taxon>
        <taxon>Pseudomonadati</taxon>
        <taxon>Pseudomonadota</taxon>
        <taxon>Gammaproteobacteria</taxon>
        <taxon>Oceanospirillales</taxon>
        <taxon>Endozoicomonadaceae</taxon>
        <taxon>Kistimonas</taxon>
    </lineage>
</organism>
<evidence type="ECO:0000256" key="5">
    <source>
        <dbReference type="ARBA" id="ARBA00023014"/>
    </source>
</evidence>
<feature type="domain" description="Radical SAM core" evidence="6">
    <location>
        <begin position="55"/>
        <end position="290"/>
    </location>
</feature>
<dbReference type="PANTHER" id="PTHR13932">
    <property type="entry name" value="COPROPORPHYRINIGEN III OXIDASE"/>
    <property type="match status" value="1"/>
</dbReference>
<dbReference type="GO" id="GO:0032259">
    <property type="term" value="P:methylation"/>
    <property type="evidence" value="ECO:0007669"/>
    <property type="project" value="UniProtKB-KW"/>
</dbReference>
<dbReference type="GO" id="GO:0008168">
    <property type="term" value="F:methyltransferase activity"/>
    <property type="evidence" value="ECO:0007669"/>
    <property type="project" value="UniProtKB-KW"/>
</dbReference>
<protein>
    <submittedName>
        <fullName evidence="7">Heme anaerobic degradation radical SAM methyltransferase ChuW/HutW</fullName>
    </submittedName>
</protein>
<sequence length="450" mass="49976">MPMNTPLSPEMTGYSTPDPLRLAFSGKTSAHVNNRPKPLTPEQQVTTWQRLIAEPGETGKRLAYFHIPFCRTHCSYCGFFQNASKPGLIEQYVDALIREIEITATSPRIQASPIHAVYFGGGTPTDLTPEQITRLGDAIRQHLPLSNDCEMTFESRFSGLTDEKTTACMEAGFNRFSLGAQTFNTQIRRKMSRIDPREVLLERLDHLVSLDQASVVIDLLFGLPYQTLDTWAEDLYTLINSGVHGADLYQLVLHGSSRMAKSIEKGSMPEPAGNAMKADMFLTGLDILGRHHFNRVSVSHWARDTRERNIYNHCVKAGAEIVPFGSGAGGNIGGHGIMMHRSLEPYFGMIAAGRKPIMAMNAPKPMRQLHNVIGGGFDLGWLDLNHIQRTTGYDVATHCAPLFDAWVNNGLAEYKGDFLELTLAGQFWNINMNQGLIHYLESSPLEELAA</sequence>
<keyword evidence="2" id="KW-0949">S-adenosyl-L-methionine</keyword>
<keyword evidence="3" id="KW-0479">Metal-binding</keyword>
<dbReference type="PANTHER" id="PTHR13932:SF9">
    <property type="entry name" value="COPROPORPHYRINOGEN III OXIDASE"/>
    <property type="match status" value="1"/>
</dbReference>
<evidence type="ECO:0000256" key="1">
    <source>
        <dbReference type="ARBA" id="ARBA00001966"/>
    </source>
</evidence>
<evidence type="ECO:0000256" key="4">
    <source>
        <dbReference type="ARBA" id="ARBA00023004"/>
    </source>
</evidence>
<dbReference type="PROSITE" id="PS51918">
    <property type="entry name" value="RADICAL_SAM"/>
    <property type="match status" value="1"/>
</dbReference>
<accession>A0ABP8UYR5</accession>
<dbReference type="InterPro" id="IPR034505">
    <property type="entry name" value="Coproporphyrinogen-III_oxidase"/>
</dbReference>
<keyword evidence="7" id="KW-0489">Methyltransferase</keyword>
<dbReference type="EMBL" id="BAABFL010000117">
    <property type="protein sequence ID" value="GAA4648990.1"/>
    <property type="molecule type" value="Genomic_DNA"/>
</dbReference>
<evidence type="ECO:0000313" key="7">
    <source>
        <dbReference type="EMBL" id="GAA4648990.1"/>
    </source>
</evidence>
<gene>
    <name evidence="7" type="primary">hutW</name>
    <name evidence="7" type="ORF">GCM10023116_12640</name>
</gene>
<evidence type="ECO:0000313" key="8">
    <source>
        <dbReference type="Proteomes" id="UP001500604"/>
    </source>
</evidence>
<name>A0ABP8UYR5_9GAMM</name>
<dbReference type="Proteomes" id="UP001500604">
    <property type="component" value="Unassembled WGS sequence"/>
</dbReference>
<dbReference type="CDD" id="cd01335">
    <property type="entry name" value="Radical_SAM"/>
    <property type="match status" value="1"/>
</dbReference>
<keyword evidence="4" id="KW-0408">Iron</keyword>
<dbReference type="Pfam" id="PF04055">
    <property type="entry name" value="Radical_SAM"/>
    <property type="match status" value="1"/>
</dbReference>
<dbReference type="SFLD" id="SFLDG01065">
    <property type="entry name" value="anaerobic_coproporphyrinogen-I"/>
    <property type="match status" value="1"/>
</dbReference>
<dbReference type="InterPro" id="IPR026332">
    <property type="entry name" value="HutW"/>
</dbReference>
<dbReference type="SUPFAM" id="SSF102114">
    <property type="entry name" value="Radical SAM enzymes"/>
    <property type="match status" value="1"/>
</dbReference>
<comment type="cofactor">
    <cofactor evidence="1">
        <name>[4Fe-4S] cluster</name>
        <dbReference type="ChEBI" id="CHEBI:49883"/>
    </cofactor>
</comment>
<dbReference type="InterPro" id="IPR013785">
    <property type="entry name" value="Aldolase_TIM"/>
</dbReference>
<proteinExistence type="predicted"/>
<dbReference type="InterPro" id="IPR006638">
    <property type="entry name" value="Elp3/MiaA/NifB-like_rSAM"/>
</dbReference>